<dbReference type="AlphaFoldDB" id="A0AAV7DJ75"/>
<dbReference type="PANTHER" id="PTHR23267">
    <property type="entry name" value="IMMUNOGLOBULIN LIGHT CHAIN"/>
    <property type="match status" value="1"/>
</dbReference>
<dbReference type="InterPro" id="IPR013783">
    <property type="entry name" value="Ig-like_fold"/>
</dbReference>
<dbReference type="EMBL" id="WNYA01000001">
    <property type="protein sequence ID" value="KAG8597228.1"/>
    <property type="molecule type" value="Genomic_DNA"/>
</dbReference>
<evidence type="ECO:0000259" key="3">
    <source>
        <dbReference type="PROSITE" id="PS50835"/>
    </source>
</evidence>
<feature type="compositionally biased region" description="Polar residues" evidence="1">
    <location>
        <begin position="77"/>
        <end position="88"/>
    </location>
</feature>
<sequence>MSWSSLLLSLFLYSAYAVAQFTVTQDAAMSVSSGGSVSLTCSQSGGSVTGGNYPSWYHQTPGSPPKLLVYSSSSSSQNNRPSGTSDRFSGSLSGRSALLSISKVEALDEGDYYCCLYA</sequence>
<feature type="domain" description="Ig-like" evidence="3">
    <location>
        <begin position="19"/>
        <end position="118"/>
    </location>
</feature>
<dbReference type="InterPro" id="IPR013106">
    <property type="entry name" value="Ig_V-set"/>
</dbReference>
<dbReference type="PROSITE" id="PS50835">
    <property type="entry name" value="IG_LIKE"/>
    <property type="match status" value="1"/>
</dbReference>
<dbReference type="InterPro" id="IPR007110">
    <property type="entry name" value="Ig-like_dom"/>
</dbReference>
<reference evidence="4" key="1">
    <citation type="thesis" date="2020" institute="ProQuest LLC" country="789 East Eisenhower Parkway, Ann Arbor, MI, USA">
        <title>Comparative Genomics and Chromosome Evolution.</title>
        <authorList>
            <person name="Mudd A.B."/>
        </authorList>
    </citation>
    <scope>NUCLEOTIDE SEQUENCE</scope>
    <source>
        <strain evidence="4">237g6f4</strain>
        <tissue evidence="4">Blood</tissue>
    </source>
</reference>
<dbReference type="SUPFAM" id="SSF48726">
    <property type="entry name" value="Immunoglobulin"/>
    <property type="match status" value="1"/>
</dbReference>
<accession>A0AAV7DJ75</accession>
<dbReference type="InterPro" id="IPR036179">
    <property type="entry name" value="Ig-like_dom_sf"/>
</dbReference>
<evidence type="ECO:0000256" key="2">
    <source>
        <dbReference type="SAM" id="SignalP"/>
    </source>
</evidence>
<dbReference type="Gene3D" id="2.60.40.10">
    <property type="entry name" value="Immunoglobulins"/>
    <property type="match status" value="1"/>
</dbReference>
<name>A0AAV7DJ75_ENGPU</name>
<evidence type="ECO:0000313" key="5">
    <source>
        <dbReference type="Proteomes" id="UP000824782"/>
    </source>
</evidence>
<dbReference type="InterPro" id="IPR050150">
    <property type="entry name" value="IgV_Light_Chain"/>
</dbReference>
<feature type="chain" id="PRO_5043967057" description="Ig-like domain-containing protein" evidence="2">
    <location>
        <begin position="20"/>
        <end position="118"/>
    </location>
</feature>
<feature type="non-terminal residue" evidence="4">
    <location>
        <position position="118"/>
    </location>
</feature>
<dbReference type="Proteomes" id="UP000824782">
    <property type="component" value="Unassembled WGS sequence"/>
</dbReference>
<feature type="signal peptide" evidence="2">
    <location>
        <begin position="1"/>
        <end position="19"/>
    </location>
</feature>
<organism evidence="4 5">
    <name type="scientific">Engystomops pustulosus</name>
    <name type="common">Tungara frog</name>
    <name type="synonym">Physalaemus pustulosus</name>
    <dbReference type="NCBI Taxonomy" id="76066"/>
    <lineage>
        <taxon>Eukaryota</taxon>
        <taxon>Metazoa</taxon>
        <taxon>Chordata</taxon>
        <taxon>Craniata</taxon>
        <taxon>Vertebrata</taxon>
        <taxon>Euteleostomi</taxon>
        <taxon>Amphibia</taxon>
        <taxon>Batrachia</taxon>
        <taxon>Anura</taxon>
        <taxon>Neobatrachia</taxon>
        <taxon>Hyloidea</taxon>
        <taxon>Leptodactylidae</taxon>
        <taxon>Leiuperinae</taxon>
        <taxon>Engystomops</taxon>
    </lineage>
</organism>
<feature type="region of interest" description="Disordered" evidence="1">
    <location>
        <begin position="68"/>
        <end position="92"/>
    </location>
</feature>
<evidence type="ECO:0000313" key="4">
    <source>
        <dbReference type="EMBL" id="KAG8597228.1"/>
    </source>
</evidence>
<keyword evidence="2" id="KW-0732">Signal</keyword>
<comment type="caution">
    <text evidence="4">The sequence shown here is derived from an EMBL/GenBank/DDBJ whole genome shotgun (WGS) entry which is preliminary data.</text>
</comment>
<gene>
    <name evidence="4" type="ORF">GDO81_002207</name>
</gene>
<proteinExistence type="predicted"/>
<dbReference type="Pfam" id="PF07686">
    <property type="entry name" value="V-set"/>
    <property type="match status" value="1"/>
</dbReference>
<keyword evidence="5" id="KW-1185">Reference proteome</keyword>
<dbReference type="SMART" id="SM00406">
    <property type="entry name" value="IGv"/>
    <property type="match status" value="1"/>
</dbReference>
<protein>
    <recommendedName>
        <fullName evidence="3">Ig-like domain-containing protein</fullName>
    </recommendedName>
</protein>
<evidence type="ECO:0000256" key="1">
    <source>
        <dbReference type="SAM" id="MobiDB-lite"/>
    </source>
</evidence>